<evidence type="ECO:0000256" key="4">
    <source>
        <dbReference type="ARBA" id="ARBA00022794"/>
    </source>
</evidence>
<dbReference type="SMART" id="SM00028">
    <property type="entry name" value="TPR"/>
    <property type="match status" value="3"/>
</dbReference>
<accession>A0ABM3UYT2</accession>
<keyword evidence="7 8" id="KW-0966">Cell projection</keyword>
<evidence type="ECO:0000256" key="9">
    <source>
        <dbReference type="SAM" id="Coils"/>
    </source>
</evidence>
<proteinExistence type="inferred from homology"/>
<evidence type="ECO:0000313" key="11">
    <source>
        <dbReference type="RefSeq" id="XP_058978686.1"/>
    </source>
</evidence>
<dbReference type="PANTHER" id="PTHR20931:SF0">
    <property type="entry name" value="TETRATRICOPEPTIDE REPEAT PROTEIN 30"/>
    <property type="match status" value="1"/>
</dbReference>
<dbReference type="GeneID" id="101891353"/>
<evidence type="ECO:0000313" key="10">
    <source>
        <dbReference type="Proteomes" id="UP001652621"/>
    </source>
</evidence>
<evidence type="ECO:0000256" key="6">
    <source>
        <dbReference type="ARBA" id="ARBA00023069"/>
    </source>
</evidence>
<comment type="similarity">
    <text evidence="2 8">Belongs to the TTC30/dfy-1/fleer family.</text>
</comment>
<evidence type="ECO:0000256" key="8">
    <source>
        <dbReference type="RuleBase" id="RU367070"/>
    </source>
</evidence>
<reference evidence="11" key="1">
    <citation type="submission" date="2025-08" db="UniProtKB">
        <authorList>
            <consortium name="RefSeq"/>
        </authorList>
    </citation>
    <scope>IDENTIFICATION</scope>
    <source>
        <strain evidence="11">Aabys</strain>
        <tissue evidence="11">Whole body</tissue>
    </source>
</reference>
<dbReference type="InterPro" id="IPR011990">
    <property type="entry name" value="TPR-like_helical_dom_sf"/>
</dbReference>
<organism evidence="10 11">
    <name type="scientific">Musca domestica</name>
    <name type="common">House fly</name>
    <dbReference type="NCBI Taxonomy" id="7370"/>
    <lineage>
        <taxon>Eukaryota</taxon>
        <taxon>Metazoa</taxon>
        <taxon>Ecdysozoa</taxon>
        <taxon>Arthropoda</taxon>
        <taxon>Hexapoda</taxon>
        <taxon>Insecta</taxon>
        <taxon>Pterygota</taxon>
        <taxon>Neoptera</taxon>
        <taxon>Endopterygota</taxon>
        <taxon>Diptera</taxon>
        <taxon>Brachycera</taxon>
        <taxon>Muscomorpha</taxon>
        <taxon>Muscoidea</taxon>
        <taxon>Muscidae</taxon>
        <taxon>Musca</taxon>
    </lineage>
</organism>
<dbReference type="InterPro" id="IPR019734">
    <property type="entry name" value="TPR_rpt"/>
</dbReference>
<dbReference type="RefSeq" id="XP_058978686.1">
    <property type="nucleotide sequence ID" value="XM_059122703.1"/>
</dbReference>
<dbReference type="Pfam" id="PF07719">
    <property type="entry name" value="TPR_2"/>
    <property type="match status" value="1"/>
</dbReference>
<comment type="function">
    <text evidence="8">Required for polyglutamylation of axonemal tubulin. Plays a role in anterograde intraflagellar transport (IFT), the process by which cilia precursors are transported from the base of the cilium to the site of their incorporation at the tip.</text>
</comment>
<gene>
    <name evidence="11" type="primary">LOC101891353</name>
</gene>
<evidence type="ECO:0000256" key="7">
    <source>
        <dbReference type="ARBA" id="ARBA00023273"/>
    </source>
</evidence>
<evidence type="ECO:0000256" key="2">
    <source>
        <dbReference type="ARBA" id="ARBA00009522"/>
    </source>
</evidence>
<keyword evidence="10" id="KW-1185">Reference proteome</keyword>
<evidence type="ECO:0000256" key="3">
    <source>
        <dbReference type="ARBA" id="ARBA00022737"/>
    </source>
</evidence>
<keyword evidence="9" id="KW-0175">Coiled coil</keyword>
<protein>
    <recommendedName>
        <fullName evidence="8">Tetratricopeptide repeat protein 30</fullName>
    </recommendedName>
</protein>
<sequence length="653" mass="72509">MLHQGIILREGHITRTIYNLIKDKRYEDVIECIINLGEAANTRAGLSTLGYCYYHAQKYEEAATCYEQLCNLVPKVAKYKFYYAQSLYQAGIFVDALKVLKQISDNVELKEQCLQLQSAILYSSEDYAGAQSVLNQRSGGTAETLNDEGCLLYQADQYDSAVQRFSTALQVGGFNPLIAYNLALSHFRKKEKTQAIDYTAEIVERGIRNHPELGIGAQIDTDGSARSVGNPITMALSGITQALNLKAAIEYNDGNVDAARDALLDLPPRAESELDPVTLHNMALTDPQGPVAGLRKLAFLLDLGPPACPKETFANILLICCKHELYETAADILAEHTDLTYKYLSQYLYELLDALITAQASAESAEKKLGTLASSLAGKLRSLAAKVQEVRSTTDQNALRTALKDYENALELYLPVVMARAWISWRDDDFVGAEREFRSSAEFCSENPIWRLNAGHVLFMQGDKYKEAAAFYEPIVRQHGDDIMSVSAAVLANLCVSYIMTFQNEEAEELMRKVEKAEELKGNLGKQYHHLCIVNLVVGTLYCAKSNYEFGLSRIAHALENGSGARLYADTWLHVKRCILGLLTGMAKQNIILAYPSVQEVMSFLKSCEVNGIFTPANIYSASDEVPAEPLTIGLEARKLRLLLLKLSEYEND</sequence>
<dbReference type="InterPro" id="IPR039941">
    <property type="entry name" value="TT30"/>
</dbReference>
<dbReference type="SUPFAM" id="SSF48452">
    <property type="entry name" value="TPR-like"/>
    <property type="match status" value="2"/>
</dbReference>
<dbReference type="PANTHER" id="PTHR20931">
    <property type="entry name" value="TETRATRICOPEPTIDE REPEAT PROTEIN 30"/>
    <property type="match status" value="1"/>
</dbReference>
<evidence type="ECO:0000256" key="1">
    <source>
        <dbReference type="ARBA" id="ARBA00004138"/>
    </source>
</evidence>
<evidence type="ECO:0000256" key="5">
    <source>
        <dbReference type="ARBA" id="ARBA00022803"/>
    </source>
</evidence>
<feature type="coiled-coil region" evidence="9">
    <location>
        <begin position="500"/>
        <end position="527"/>
    </location>
</feature>
<keyword evidence="5 8" id="KW-0802">TPR repeat</keyword>
<comment type="subcellular location">
    <subcellularLocation>
        <location evidence="1 8">Cell projection</location>
        <location evidence="1 8">Cilium</location>
    </subcellularLocation>
</comment>
<keyword evidence="4 8" id="KW-0970">Cilium biogenesis/degradation</keyword>
<dbReference type="Proteomes" id="UP001652621">
    <property type="component" value="Unplaced"/>
</dbReference>
<name>A0ABM3UYT2_MUSDO</name>
<dbReference type="Pfam" id="PF13432">
    <property type="entry name" value="TPR_16"/>
    <property type="match status" value="1"/>
</dbReference>
<dbReference type="Gene3D" id="1.25.40.10">
    <property type="entry name" value="Tetratricopeptide repeat domain"/>
    <property type="match status" value="3"/>
</dbReference>
<dbReference type="InterPro" id="IPR013105">
    <property type="entry name" value="TPR_2"/>
</dbReference>
<keyword evidence="6 8" id="KW-0969">Cilium</keyword>
<keyword evidence="3" id="KW-0677">Repeat</keyword>